<dbReference type="AlphaFoldDB" id="A0A8H3GWK7"/>
<proteinExistence type="predicted"/>
<dbReference type="Proteomes" id="UP000663846">
    <property type="component" value="Unassembled WGS sequence"/>
</dbReference>
<accession>A0A8H3GWK7</accession>
<evidence type="ECO:0000313" key="2">
    <source>
        <dbReference type="EMBL" id="CAE6469227.1"/>
    </source>
</evidence>
<feature type="compositionally biased region" description="Polar residues" evidence="1">
    <location>
        <begin position="33"/>
        <end position="46"/>
    </location>
</feature>
<dbReference type="EMBL" id="CAJMWS010000935">
    <property type="protein sequence ID" value="CAE6469227.1"/>
    <property type="molecule type" value="Genomic_DNA"/>
</dbReference>
<gene>
    <name evidence="2" type="ORF">RDB_LOCUS172468</name>
</gene>
<protein>
    <submittedName>
        <fullName evidence="2">Uncharacterized protein</fullName>
    </submittedName>
</protein>
<reference evidence="2" key="1">
    <citation type="submission" date="2021-01" db="EMBL/GenBank/DDBJ databases">
        <authorList>
            <person name="Kaushik A."/>
        </authorList>
    </citation>
    <scope>NUCLEOTIDE SEQUENCE</scope>
    <source>
        <strain evidence="2">AG1-1C</strain>
    </source>
</reference>
<evidence type="ECO:0000256" key="1">
    <source>
        <dbReference type="SAM" id="MobiDB-lite"/>
    </source>
</evidence>
<sequence length="282" mass="31234">MATVASSRALGRSSSETYDEKITYIENSEENNSKILDSSLHSSQPNPSAPDVPGSRNVLNRAARYLLKLVSAVQTMRCQSAHNKVPEETRPTYLSQSCPASTIREKSISTLEPNVRHDTSFITNESIRSSLIAHTEKDAWADPSKNNANTFAHSTNTVYQPSALFSDETLRFANALFPSMEPLEIWGTPALAEDNVELPSTRWVRRHTCIRPGHVVQVPSVSNKSAIYFLSCQTELEGKYEVNLDTEKNRSQKLFIAQVGDNAGQPAKHSRAFIMGEPGSEH</sequence>
<name>A0A8H3GWK7_9AGAM</name>
<comment type="caution">
    <text evidence="2">The sequence shown here is derived from an EMBL/GenBank/DDBJ whole genome shotgun (WGS) entry which is preliminary data.</text>
</comment>
<evidence type="ECO:0000313" key="3">
    <source>
        <dbReference type="Proteomes" id="UP000663846"/>
    </source>
</evidence>
<feature type="compositionally biased region" description="Polar residues" evidence="1">
    <location>
        <begin position="1"/>
        <end position="16"/>
    </location>
</feature>
<feature type="region of interest" description="Disordered" evidence="1">
    <location>
        <begin position="1"/>
        <end position="56"/>
    </location>
</feature>
<organism evidence="2 3">
    <name type="scientific">Rhizoctonia solani</name>
    <dbReference type="NCBI Taxonomy" id="456999"/>
    <lineage>
        <taxon>Eukaryota</taxon>
        <taxon>Fungi</taxon>
        <taxon>Dikarya</taxon>
        <taxon>Basidiomycota</taxon>
        <taxon>Agaricomycotina</taxon>
        <taxon>Agaricomycetes</taxon>
        <taxon>Cantharellales</taxon>
        <taxon>Ceratobasidiaceae</taxon>
        <taxon>Rhizoctonia</taxon>
    </lineage>
</organism>